<evidence type="ECO:0000256" key="5">
    <source>
        <dbReference type="PROSITE-ProRule" id="PRU00042"/>
    </source>
</evidence>
<dbReference type="PROSITE" id="PS50157">
    <property type="entry name" value="ZINC_FINGER_C2H2_2"/>
    <property type="match status" value="2"/>
</dbReference>
<dbReference type="Proteomes" id="UP001157974">
    <property type="component" value="Unassembled WGS sequence"/>
</dbReference>
<dbReference type="InterPro" id="IPR013087">
    <property type="entry name" value="Znf_C2H2_type"/>
</dbReference>
<name>A0AAV8V3J7_9RHOD</name>
<keyword evidence="3 5" id="KW-0863">Zinc-finger</keyword>
<dbReference type="FunFam" id="3.30.160.60:FF:000624">
    <property type="entry name" value="zinc finger protein 697"/>
    <property type="match status" value="1"/>
</dbReference>
<proteinExistence type="predicted"/>
<dbReference type="SMART" id="SM00355">
    <property type="entry name" value="ZnF_C2H2"/>
    <property type="match status" value="2"/>
</dbReference>
<evidence type="ECO:0000313" key="8">
    <source>
        <dbReference type="EMBL" id="KAJ8908077.1"/>
    </source>
</evidence>
<dbReference type="SUPFAM" id="SSF57667">
    <property type="entry name" value="beta-beta-alpha zinc fingers"/>
    <property type="match status" value="1"/>
</dbReference>
<dbReference type="PANTHER" id="PTHR23235:SF120">
    <property type="entry name" value="KRUPPEL-LIKE FACTOR 15"/>
    <property type="match status" value="1"/>
</dbReference>
<dbReference type="InterPro" id="IPR036236">
    <property type="entry name" value="Znf_C2H2_sf"/>
</dbReference>
<protein>
    <recommendedName>
        <fullName evidence="7">C2H2-type domain-containing protein</fullName>
    </recommendedName>
</protein>
<sequence>MDGLMTFKGDIGRAMLADGGGPEAGNSEPVGTTGAFVPGYLGKGTAGDRNANDASTPVKDASMPASKGVQMFRCTEPGCGKSFNRKSNLRAHVRVHTGEQPYKCKVTGCNKSFKWKSCLSTHERVHMRRRATPPGPELGGEEPLNIRPAIDPYVLSNLLPLIQAHGGGTPAMQYLQQMQQQSGVNSVQMQQQMGGVVDVQQRQMQQNGGVAPEYAQPFILQDGQKQNHHQLQLPKKDAQLPMDILKEKPPLDQQDMRNQAAFDDFDVPLKPQQAPHNPERMDKEFISNELPQWNPEPGRFRDDVRVQNVNDGNTYMLETQPQVVMYPDITEEEEMSNLQAKLSERLLEDPDQKNAKGKEAMGSGYVSNLLASMEENRFDQSKELPFPQSKLGRDVDPLSMNVMSSNSWSGLMPDASSFEKKSLASSRFLLGSSLEKQTSQAMLPNNARPLGISINSPGFQSMIPLSGNPADFTNTDPQPSFAEFFNNGQGNSRKGSFRGFSSQRSVLSNGSSRSASRIWAAAAMSNRQLLSMNQDDNPAGGGGRAFS</sequence>
<dbReference type="PROSITE" id="PS00028">
    <property type="entry name" value="ZINC_FINGER_C2H2_1"/>
    <property type="match status" value="2"/>
</dbReference>
<accession>A0AAV8V3J7</accession>
<feature type="region of interest" description="Disordered" evidence="6">
    <location>
        <begin position="493"/>
        <end position="514"/>
    </location>
</feature>
<organism evidence="8 9">
    <name type="scientific">Rhodosorus marinus</name>
    <dbReference type="NCBI Taxonomy" id="101924"/>
    <lineage>
        <taxon>Eukaryota</taxon>
        <taxon>Rhodophyta</taxon>
        <taxon>Stylonematophyceae</taxon>
        <taxon>Stylonematales</taxon>
        <taxon>Stylonemataceae</taxon>
        <taxon>Rhodosorus</taxon>
    </lineage>
</organism>
<dbReference type="Gene3D" id="3.30.160.60">
    <property type="entry name" value="Classic Zinc Finger"/>
    <property type="match status" value="2"/>
</dbReference>
<comment type="caution">
    <text evidence="8">The sequence shown here is derived from an EMBL/GenBank/DDBJ whole genome shotgun (WGS) entry which is preliminary data.</text>
</comment>
<evidence type="ECO:0000256" key="3">
    <source>
        <dbReference type="ARBA" id="ARBA00022771"/>
    </source>
</evidence>
<dbReference type="Pfam" id="PF00096">
    <property type="entry name" value="zf-C2H2"/>
    <property type="match status" value="1"/>
</dbReference>
<dbReference type="AlphaFoldDB" id="A0AAV8V3J7"/>
<gene>
    <name evidence="8" type="ORF">NDN08_008172</name>
</gene>
<evidence type="ECO:0000313" key="9">
    <source>
        <dbReference type="Proteomes" id="UP001157974"/>
    </source>
</evidence>
<keyword evidence="9" id="KW-1185">Reference proteome</keyword>
<feature type="compositionally biased region" description="Polar residues" evidence="6">
    <location>
        <begin position="493"/>
        <end position="510"/>
    </location>
</feature>
<evidence type="ECO:0000256" key="2">
    <source>
        <dbReference type="ARBA" id="ARBA00022737"/>
    </source>
</evidence>
<evidence type="ECO:0000256" key="1">
    <source>
        <dbReference type="ARBA" id="ARBA00022723"/>
    </source>
</evidence>
<evidence type="ECO:0000256" key="6">
    <source>
        <dbReference type="SAM" id="MobiDB-lite"/>
    </source>
</evidence>
<evidence type="ECO:0000256" key="4">
    <source>
        <dbReference type="ARBA" id="ARBA00022833"/>
    </source>
</evidence>
<dbReference type="FunFam" id="3.30.160.60:FF:000072">
    <property type="entry name" value="zinc finger protein 143 isoform X1"/>
    <property type="match status" value="1"/>
</dbReference>
<dbReference type="GO" id="GO:0000981">
    <property type="term" value="F:DNA-binding transcription factor activity, RNA polymerase II-specific"/>
    <property type="evidence" value="ECO:0007669"/>
    <property type="project" value="TreeGrafter"/>
</dbReference>
<feature type="domain" description="C2H2-type" evidence="7">
    <location>
        <begin position="72"/>
        <end position="101"/>
    </location>
</feature>
<keyword evidence="2" id="KW-0677">Repeat</keyword>
<evidence type="ECO:0000259" key="7">
    <source>
        <dbReference type="PROSITE" id="PS50157"/>
    </source>
</evidence>
<dbReference type="PANTHER" id="PTHR23235">
    <property type="entry name" value="KRUEPPEL-LIKE TRANSCRIPTION FACTOR"/>
    <property type="match status" value="1"/>
</dbReference>
<keyword evidence="4" id="KW-0862">Zinc</keyword>
<feature type="domain" description="C2H2-type" evidence="7">
    <location>
        <begin position="102"/>
        <end position="131"/>
    </location>
</feature>
<feature type="region of interest" description="Disordered" evidence="6">
    <location>
        <begin position="44"/>
        <end position="64"/>
    </location>
</feature>
<dbReference type="EMBL" id="JAMWBK010000002">
    <property type="protein sequence ID" value="KAJ8908077.1"/>
    <property type="molecule type" value="Genomic_DNA"/>
</dbReference>
<reference evidence="8 9" key="1">
    <citation type="journal article" date="2023" name="Nat. Commun.">
        <title>Origin of minicircular mitochondrial genomes in red algae.</title>
        <authorList>
            <person name="Lee Y."/>
            <person name="Cho C.H."/>
            <person name="Lee Y.M."/>
            <person name="Park S.I."/>
            <person name="Yang J.H."/>
            <person name="West J.A."/>
            <person name="Bhattacharya D."/>
            <person name="Yoon H.S."/>
        </authorList>
    </citation>
    <scope>NUCLEOTIDE SEQUENCE [LARGE SCALE GENOMIC DNA]</scope>
    <source>
        <strain evidence="8 9">CCMP1338</strain>
        <tissue evidence="8">Whole cell</tissue>
    </source>
</reference>
<dbReference type="GO" id="GO:0000978">
    <property type="term" value="F:RNA polymerase II cis-regulatory region sequence-specific DNA binding"/>
    <property type="evidence" value="ECO:0007669"/>
    <property type="project" value="TreeGrafter"/>
</dbReference>
<dbReference type="GO" id="GO:0008270">
    <property type="term" value="F:zinc ion binding"/>
    <property type="evidence" value="ECO:0007669"/>
    <property type="project" value="UniProtKB-KW"/>
</dbReference>
<keyword evidence="1" id="KW-0479">Metal-binding</keyword>